<evidence type="ECO:0000259" key="5">
    <source>
        <dbReference type="PROSITE" id="PS50011"/>
    </source>
</evidence>
<keyword evidence="1" id="KW-0723">Serine/threonine-protein kinase</keyword>
<dbReference type="InterPro" id="IPR020635">
    <property type="entry name" value="Tyr_kinase_cat_dom"/>
</dbReference>
<protein>
    <submittedName>
        <fullName evidence="6">Serine/threonine-protein kinase PBL6</fullName>
    </submittedName>
</protein>
<dbReference type="SMART" id="SM00219">
    <property type="entry name" value="TyrKc"/>
    <property type="match status" value="1"/>
</dbReference>
<keyword evidence="2" id="KW-0547">Nucleotide-binding</keyword>
<gene>
    <name evidence="6" type="ORF">POM88_006489</name>
</gene>
<dbReference type="EMBL" id="JAUIZM010000002">
    <property type="protein sequence ID" value="KAK1396626.1"/>
    <property type="molecule type" value="Genomic_DNA"/>
</dbReference>
<keyword evidence="6" id="KW-0808">Transferase</keyword>
<dbReference type="InterPro" id="IPR000719">
    <property type="entry name" value="Prot_kinase_dom"/>
</dbReference>
<proteinExistence type="predicted"/>
<dbReference type="InterPro" id="IPR011009">
    <property type="entry name" value="Kinase-like_dom_sf"/>
</dbReference>
<dbReference type="Gene3D" id="1.10.510.10">
    <property type="entry name" value="Transferase(Phosphotransferase) domain 1"/>
    <property type="match status" value="1"/>
</dbReference>
<dbReference type="Proteomes" id="UP001237642">
    <property type="component" value="Unassembled WGS sequence"/>
</dbReference>
<dbReference type="Gene3D" id="3.30.200.20">
    <property type="entry name" value="Phosphorylase Kinase, domain 1"/>
    <property type="match status" value="1"/>
</dbReference>
<evidence type="ECO:0000256" key="2">
    <source>
        <dbReference type="ARBA" id="ARBA00022741"/>
    </source>
</evidence>
<keyword evidence="6" id="KW-0418">Kinase</keyword>
<dbReference type="PANTHER" id="PTHR47989">
    <property type="entry name" value="OS01G0750732 PROTEIN"/>
    <property type="match status" value="1"/>
</dbReference>
<keyword evidence="3" id="KW-0067">ATP-binding</keyword>
<feature type="domain" description="Protein kinase" evidence="5">
    <location>
        <begin position="310"/>
        <end position="579"/>
    </location>
</feature>
<dbReference type="GO" id="GO:0004713">
    <property type="term" value="F:protein tyrosine kinase activity"/>
    <property type="evidence" value="ECO:0007669"/>
    <property type="project" value="InterPro"/>
</dbReference>
<sequence>MSMEAQSVVVIQDASSEVCWEAIRWILQGLSLKTGDMVTLLSLLTPVHNPSSRAYMGTRKLVAGYISREDSPMLGANHETVQDIIARKMEEYQNSIEHIRITKLYHMQKVLFNIMVLDAGPSAKVVALEAARQLSATWVILDRKIKKDQRYFLEKLSCGISRMKRYNNVEKLRGPKGTEIRRNLSAIRCSYDEMLPGPDECDDLFSIELFPIDLSSSEGSTKSTTSSFGGDMSTAYFDLGENGRIATEANVNYLDNTITCNNSTEESIRCLKTKDMSDNSLCSICKMRRPSVSLECEYSYAMLIDATSGFSPSNLISAGDHGAVYRGTLLNEVNIAIKEQKYASFQWEKKYESEVEVIKNIRHNNVVMLLGSCSEDNKRFLIFEYVCNGSLNQHIADQSCRPMTWKERLKIVLGASRGLSCLHRNNIIHRDIRPKNILLTHDHEPLLGGFGLARTEHKSDHSCNHQVIDTCGYLAPEYAESGHLTTKADVYAFGVVLLELATGRSSREKIVEKRNLLEWARPLIKERQYAELIDPRIVGPSEAYQFLLMMRLTEKCLCEDPQKRLSMDEVVLTLEHIMEENTRSEAKKLYDLPSIISKTKEPKECAERVKFKFPAESSNNTNQSSNNNSSVSTATVSAGRRSNANSSSSPYKRNSFIGFFKNGPQIHYDEMLN</sequence>
<evidence type="ECO:0000313" key="6">
    <source>
        <dbReference type="EMBL" id="KAK1396626.1"/>
    </source>
</evidence>
<dbReference type="GO" id="GO:0005524">
    <property type="term" value="F:ATP binding"/>
    <property type="evidence" value="ECO:0007669"/>
    <property type="project" value="UniProtKB-KW"/>
</dbReference>
<feature type="compositionally biased region" description="Low complexity" evidence="4">
    <location>
        <begin position="617"/>
        <end position="649"/>
    </location>
</feature>
<evidence type="ECO:0000256" key="4">
    <source>
        <dbReference type="SAM" id="MobiDB-lite"/>
    </source>
</evidence>
<reference evidence="6" key="2">
    <citation type="submission" date="2023-05" db="EMBL/GenBank/DDBJ databases">
        <authorList>
            <person name="Schelkunov M.I."/>
        </authorList>
    </citation>
    <scope>NUCLEOTIDE SEQUENCE</scope>
    <source>
        <strain evidence="6">Hsosn_3</strain>
        <tissue evidence="6">Leaf</tissue>
    </source>
</reference>
<dbReference type="SUPFAM" id="SSF56112">
    <property type="entry name" value="Protein kinase-like (PK-like)"/>
    <property type="match status" value="1"/>
</dbReference>
<dbReference type="AlphaFoldDB" id="A0AAD8J5J6"/>
<keyword evidence="7" id="KW-1185">Reference proteome</keyword>
<feature type="region of interest" description="Disordered" evidence="4">
    <location>
        <begin position="616"/>
        <end position="650"/>
    </location>
</feature>
<dbReference type="GO" id="GO:0004674">
    <property type="term" value="F:protein serine/threonine kinase activity"/>
    <property type="evidence" value="ECO:0007669"/>
    <property type="project" value="UniProtKB-KW"/>
</dbReference>
<evidence type="ECO:0000313" key="7">
    <source>
        <dbReference type="Proteomes" id="UP001237642"/>
    </source>
</evidence>
<dbReference type="Pfam" id="PF00069">
    <property type="entry name" value="Pkinase"/>
    <property type="match status" value="1"/>
</dbReference>
<accession>A0AAD8J5J6</accession>
<comment type="caution">
    <text evidence="6">The sequence shown here is derived from an EMBL/GenBank/DDBJ whole genome shotgun (WGS) entry which is preliminary data.</text>
</comment>
<evidence type="ECO:0000256" key="1">
    <source>
        <dbReference type="ARBA" id="ARBA00022527"/>
    </source>
</evidence>
<dbReference type="PROSITE" id="PS50011">
    <property type="entry name" value="PROTEIN_KINASE_DOM"/>
    <property type="match status" value="1"/>
</dbReference>
<dbReference type="InterPro" id="IPR008266">
    <property type="entry name" value="Tyr_kinase_AS"/>
</dbReference>
<name>A0AAD8J5J6_9APIA</name>
<evidence type="ECO:0000256" key="3">
    <source>
        <dbReference type="ARBA" id="ARBA00022840"/>
    </source>
</evidence>
<dbReference type="PANTHER" id="PTHR47989:SF8">
    <property type="entry name" value="INACTIVE PROTEIN KINASE SELMODRAFT_444075-LIKE"/>
    <property type="match status" value="1"/>
</dbReference>
<organism evidence="6 7">
    <name type="scientific">Heracleum sosnowskyi</name>
    <dbReference type="NCBI Taxonomy" id="360622"/>
    <lineage>
        <taxon>Eukaryota</taxon>
        <taxon>Viridiplantae</taxon>
        <taxon>Streptophyta</taxon>
        <taxon>Embryophyta</taxon>
        <taxon>Tracheophyta</taxon>
        <taxon>Spermatophyta</taxon>
        <taxon>Magnoliopsida</taxon>
        <taxon>eudicotyledons</taxon>
        <taxon>Gunneridae</taxon>
        <taxon>Pentapetalae</taxon>
        <taxon>asterids</taxon>
        <taxon>campanulids</taxon>
        <taxon>Apiales</taxon>
        <taxon>Apiaceae</taxon>
        <taxon>Apioideae</taxon>
        <taxon>apioid superclade</taxon>
        <taxon>Tordylieae</taxon>
        <taxon>Tordyliinae</taxon>
        <taxon>Heracleum</taxon>
    </lineage>
</organism>
<dbReference type="PROSITE" id="PS00109">
    <property type="entry name" value="PROTEIN_KINASE_TYR"/>
    <property type="match status" value="1"/>
</dbReference>
<reference evidence="6" key="1">
    <citation type="submission" date="2023-02" db="EMBL/GenBank/DDBJ databases">
        <title>Genome of toxic invasive species Heracleum sosnowskyi carries increased number of genes despite the absence of recent whole-genome duplications.</title>
        <authorList>
            <person name="Schelkunov M."/>
            <person name="Shtratnikova V."/>
            <person name="Makarenko M."/>
            <person name="Klepikova A."/>
            <person name="Omelchenko D."/>
            <person name="Novikova G."/>
            <person name="Obukhova E."/>
            <person name="Bogdanov V."/>
            <person name="Penin A."/>
            <person name="Logacheva M."/>
        </authorList>
    </citation>
    <scope>NUCLEOTIDE SEQUENCE</scope>
    <source>
        <strain evidence="6">Hsosn_3</strain>
        <tissue evidence="6">Leaf</tissue>
    </source>
</reference>